<dbReference type="InterPro" id="IPR000843">
    <property type="entry name" value="HTH_LacI"/>
</dbReference>
<keyword evidence="1" id="KW-0805">Transcription regulation</keyword>
<protein>
    <submittedName>
        <fullName evidence="5">LacI family DNA-binding transcriptional regulator</fullName>
    </submittedName>
</protein>
<dbReference type="CDD" id="cd06267">
    <property type="entry name" value="PBP1_LacI_sugar_binding-like"/>
    <property type="match status" value="1"/>
</dbReference>
<evidence type="ECO:0000256" key="3">
    <source>
        <dbReference type="ARBA" id="ARBA00023163"/>
    </source>
</evidence>
<dbReference type="InterPro" id="IPR046335">
    <property type="entry name" value="LacI/GalR-like_sensor"/>
</dbReference>
<dbReference type="InterPro" id="IPR010982">
    <property type="entry name" value="Lambda_DNA-bd_dom_sf"/>
</dbReference>
<dbReference type="SMART" id="SM00354">
    <property type="entry name" value="HTH_LACI"/>
    <property type="match status" value="1"/>
</dbReference>
<dbReference type="Proteomes" id="UP000634579">
    <property type="component" value="Unassembled WGS sequence"/>
</dbReference>
<evidence type="ECO:0000256" key="2">
    <source>
        <dbReference type="ARBA" id="ARBA00023125"/>
    </source>
</evidence>
<dbReference type="PROSITE" id="PS50932">
    <property type="entry name" value="HTH_LACI_2"/>
    <property type="match status" value="1"/>
</dbReference>
<dbReference type="SUPFAM" id="SSF47413">
    <property type="entry name" value="lambda repressor-like DNA-binding domains"/>
    <property type="match status" value="1"/>
</dbReference>
<evidence type="ECO:0000313" key="6">
    <source>
        <dbReference type="Proteomes" id="UP000634579"/>
    </source>
</evidence>
<gene>
    <name evidence="5" type="ORF">ITJ42_15275</name>
</gene>
<keyword evidence="2 5" id="KW-0238">DNA-binding</keyword>
<evidence type="ECO:0000313" key="5">
    <source>
        <dbReference type="EMBL" id="MBF4632580.1"/>
    </source>
</evidence>
<dbReference type="PANTHER" id="PTHR30146">
    <property type="entry name" value="LACI-RELATED TRANSCRIPTIONAL REPRESSOR"/>
    <property type="match status" value="1"/>
</dbReference>
<dbReference type="Gene3D" id="3.40.50.2300">
    <property type="match status" value="2"/>
</dbReference>
<dbReference type="PANTHER" id="PTHR30146:SF109">
    <property type="entry name" value="HTH-TYPE TRANSCRIPTIONAL REGULATOR GALS"/>
    <property type="match status" value="1"/>
</dbReference>
<dbReference type="SUPFAM" id="SSF53822">
    <property type="entry name" value="Periplasmic binding protein-like I"/>
    <property type="match status" value="1"/>
</dbReference>
<dbReference type="Pfam" id="PF00356">
    <property type="entry name" value="LacI"/>
    <property type="match status" value="1"/>
</dbReference>
<organism evidence="5 6">
    <name type="scientific">Clavibacter phaseoli</name>
    <dbReference type="NCBI Taxonomy" id="1734031"/>
    <lineage>
        <taxon>Bacteria</taxon>
        <taxon>Bacillati</taxon>
        <taxon>Actinomycetota</taxon>
        <taxon>Actinomycetes</taxon>
        <taxon>Micrococcales</taxon>
        <taxon>Microbacteriaceae</taxon>
        <taxon>Clavibacter</taxon>
    </lineage>
</organism>
<dbReference type="RefSeq" id="WP_194676158.1">
    <property type="nucleotide sequence ID" value="NZ_JADKRP010000005.1"/>
</dbReference>
<comment type="caution">
    <text evidence="5">The sequence shown here is derived from an EMBL/GenBank/DDBJ whole genome shotgun (WGS) entry which is preliminary data.</text>
</comment>
<feature type="domain" description="HTH lacI-type" evidence="4">
    <location>
        <begin position="1"/>
        <end position="53"/>
    </location>
</feature>
<dbReference type="GO" id="GO:0000976">
    <property type="term" value="F:transcription cis-regulatory region binding"/>
    <property type="evidence" value="ECO:0007669"/>
    <property type="project" value="TreeGrafter"/>
</dbReference>
<dbReference type="AlphaFoldDB" id="A0A8I0VE48"/>
<dbReference type="Pfam" id="PF13377">
    <property type="entry name" value="Peripla_BP_3"/>
    <property type="match status" value="1"/>
</dbReference>
<keyword evidence="6" id="KW-1185">Reference proteome</keyword>
<sequence length="326" mass="34604">MRDIAESVGVSRQLVSLVLRGATGPSAESRERVLVAAAALGYRPNASARQLRQQRTGLLGVAFAVGHPFQSRVVERMIVRAAERGFHVVTRPMVGEHPSEDAIAALLEERVEAMAVFNADPAAPALADARARVPIVWLGEWSRDDGVDNVHVDEVGGLRAAVEHLVGLGHRRIAYVGGDGGDLGKDRAAAYAAAMEEVGLSEYIDVVRSAFDEESGADAARVILARKDLPTALVCCGDQVAVAVLSVLALARIPVPARISVVGFDDSPLAALSYHCLTSVHQDVDLTVEAALNTLLERVEGFDAPRRRIPTPARLVVRGSTGSAPR</sequence>
<evidence type="ECO:0000256" key="1">
    <source>
        <dbReference type="ARBA" id="ARBA00023015"/>
    </source>
</evidence>
<proteinExistence type="predicted"/>
<reference evidence="5 6" key="1">
    <citation type="submission" date="2020-10" db="EMBL/GenBank/DDBJ databases">
        <title>Draft genome sequences of plant-associated actinobacteria.</title>
        <authorList>
            <person name="Tarlachkov S.V."/>
            <person name="Starodumova I.P."/>
            <person name="Dorofeeva L.V."/>
            <person name="Prisyazhnaya N.V."/>
            <person name="Roubtsova T.V."/>
            <person name="Chizhov V.N."/>
            <person name="Nadler S.A."/>
            <person name="Subbotin S.A."/>
            <person name="Evtushenko L.I."/>
        </authorList>
    </citation>
    <scope>NUCLEOTIDE SEQUENCE [LARGE SCALE GENOMIC DNA]</scope>
    <source>
        <strain evidence="5 6">VKM Ac-2886</strain>
    </source>
</reference>
<name>A0A8I0VE48_9MICO</name>
<dbReference type="GO" id="GO:0003700">
    <property type="term" value="F:DNA-binding transcription factor activity"/>
    <property type="evidence" value="ECO:0007669"/>
    <property type="project" value="TreeGrafter"/>
</dbReference>
<accession>A0A8I0VE48</accession>
<evidence type="ECO:0000259" key="4">
    <source>
        <dbReference type="PROSITE" id="PS50932"/>
    </source>
</evidence>
<keyword evidence="3" id="KW-0804">Transcription</keyword>
<dbReference type="EMBL" id="JADKRP010000005">
    <property type="protein sequence ID" value="MBF4632580.1"/>
    <property type="molecule type" value="Genomic_DNA"/>
</dbReference>
<dbReference type="Gene3D" id="1.10.260.40">
    <property type="entry name" value="lambda repressor-like DNA-binding domains"/>
    <property type="match status" value="1"/>
</dbReference>
<dbReference type="InterPro" id="IPR028082">
    <property type="entry name" value="Peripla_BP_I"/>
</dbReference>
<dbReference type="CDD" id="cd01392">
    <property type="entry name" value="HTH_LacI"/>
    <property type="match status" value="1"/>
</dbReference>